<dbReference type="GO" id="GO:0008083">
    <property type="term" value="F:growth factor activity"/>
    <property type="evidence" value="ECO:0007669"/>
    <property type="project" value="UniProtKB-UniRule"/>
</dbReference>
<reference evidence="11" key="1">
    <citation type="journal article" date="2010" name="Nat. Biotechnol.">
        <title>Draft genome sequence of the oilseed species Ricinus communis.</title>
        <authorList>
            <person name="Chan A.P."/>
            <person name="Crabtree J."/>
            <person name="Zhao Q."/>
            <person name="Lorenzi H."/>
            <person name="Orvis J."/>
            <person name="Puiu D."/>
            <person name="Melake-Berhan A."/>
            <person name="Jones K.M."/>
            <person name="Redman J."/>
            <person name="Chen G."/>
            <person name="Cahoon E.B."/>
            <person name="Gedil M."/>
            <person name="Stanke M."/>
            <person name="Haas B.J."/>
            <person name="Wortman J.R."/>
            <person name="Fraser-Liggett C.M."/>
            <person name="Ravel J."/>
            <person name="Rabinowicz P.D."/>
        </authorList>
    </citation>
    <scope>NUCLEOTIDE SEQUENCE [LARGE SCALE GENOMIC DNA]</scope>
    <source>
        <strain evidence="11">cv. Hale</strain>
    </source>
</reference>
<evidence type="ECO:0000256" key="2">
    <source>
        <dbReference type="ARBA" id="ARBA00010781"/>
    </source>
</evidence>
<comment type="subcellular location">
    <subcellularLocation>
        <location evidence="1 9">Secreted</location>
    </subcellularLocation>
</comment>
<organism evidence="10 11">
    <name type="scientific">Ricinus communis</name>
    <name type="common">Castor bean</name>
    <dbReference type="NCBI Taxonomy" id="3988"/>
    <lineage>
        <taxon>Eukaryota</taxon>
        <taxon>Viridiplantae</taxon>
        <taxon>Streptophyta</taxon>
        <taxon>Embryophyta</taxon>
        <taxon>Tracheophyta</taxon>
        <taxon>Spermatophyta</taxon>
        <taxon>Magnoliopsida</taxon>
        <taxon>eudicotyledons</taxon>
        <taxon>Gunneridae</taxon>
        <taxon>Pentapetalae</taxon>
        <taxon>rosids</taxon>
        <taxon>fabids</taxon>
        <taxon>Malpighiales</taxon>
        <taxon>Euphorbiaceae</taxon>
        <taxon>Acalyphoideae</taxon>
        <taxon>Acalypheae</taxon>
        <taxon>Ricinus</taxon>
    </lineage>
</organism>
<keyword evidence="3 9" id="KW-0217">Developmental protein</keyword>
<evidence type="ECO:0000256" key="8">
    <source>
        <dbReference type="ARBA" id="ARBA00023030"/>
    </source>
</evidence>
<name>B9S801_RICCO</name>
<dbReference type="AlphaFoldDB" id="B9S801"/>
<evidence type="ECO:0000256" key="6">
    <source>
        <dbReference type="ARBA" id="ARBA00022729"/>
    </source>
</evidence>
<dbReference type="KEGG" id="rcu:8268928"/>
<dbReference type="EMBL" id="EQ973887">
    <property type="protein sequence ID" value="EEF40317.1"/>
    <property type="molecule type" value="Genomic_DNA"/>
</dbReference>
<evidence type="ECO:0000256" key="5">
    <source>
        <dbReference type="ARBA" id="ARBA00022641"/>
    </source>
</evidence>
<dbReference type="GO" id="GO:0030154">
    <property type="term" value="P:cell differentiation"/>
    <property type="evidence" value="ECO:0007669"/>
    <property type="project" value="UniProtKB-UniRule"/>
</dbReference>
<dbReference type="STRING" id="3988.B9S801"/>
<comment type="similarity">
    <text evidence="2 9">Belongs to the phytosulfokine family.</text>
</comment>
<protein>
    <recommendedName>
        <fullName evidence="9">Phytosulfokine</fullName>
    </recommendedName>
    <component>
        <recommendedName>
            <fullName evidence="9">Phytosulfokine-alpha</fullName>
            <shortName evidence="9">PSK-alpha</shortName>
            <shortName evidence="9">Phytosulfokine-a</shortName>
        </recommendedName>
    </component>
    <component>
        <recommendedName>
            <fullName evidence="9">Phytosulfokine-beta</fullName>
            <shortName evidence="9">PSK-beta</shortName>
            <shortName evidence="9">Phytosulfokine-b</shortName>
        </recommendedName>
    </component>
</protein>
<dbReference type="OrthoDB" id="1858282at2759"/>
<dbReference type="Proteomes" id="UP000008311">
    <property type="component" value="Unassembled WGS sequence"/>
</dbReference>
<evidence type="ECO:0000313" key="10">
    <source>
        <dbReference type="EMBL" id="EEF40317.1"/>
    </source>
</evidence>
<evidence type="ECO:0000256" key="4">
    <source>
        <dbReference type="ARBA" id="ARBA00022525"/>
    </source>
</evidence>
<keyword evidence="11" id="KW-1185">Reference proteome</keyword>
<dbReference type="InterPro" id="IPR009438">
    <property type="entry name" value="Phytosulfokine"/>
</dbReference>
<keyword evidence="5 9" id="KW-0765">Sulfation</keyword>
<dbReference type="Pfam" id="PF06404">
    <property type="entry name" value="PSK"/>
    <property type="match status" value="1"/>
</dbReference>
<gene>
    <name evidence="10" type="ORF">RCOM_1383150</name>
</gene>
<feature type="chain" id="PRO_5031594895" description="Phytosulfokine" evidence="9">
    <location>
        <begin position="25"/>
        <end position="79"/>
    </location>
</feature>
<evidence type="ECO:0000256" key="7">
    <source>
        <dbReference type="ARBA" id="ARBA00022782"/>
    </source>
</evidence>
<evidence type="ECO:0000256" key="1">
    <source>
        <dbReference type="ARBA" id="ARBA00004613"/>
    </source>
</evidence>
<proteinExistence type="inferred from homology"/>
<keyword evidence="6 9" id="KW-0732">Signal</keyword>
<evidence type="ECO:0000256" key="3">
    <source>
        <dbReference type="ARBA" id="ARBA00022473"/>
    </source>
</evidence>
<keyword evidence="8 9" id="KW-0339">Growth factor</keyword>
<dbReference type="GO" id="GO:0005576">
    <property type="term" value="C:extracellular region"/>
    <property type="evidence" value="ECO:0007669"/>
    <property type="project" value="UniProtKB-SubCell"/>
</dbReference>
<feature type="signal peptide" evidence="9">
    <location>
        <begin position="1"/>
        <end position="24"/>
    </location>
</feature>
<dbReference type="PANTHER" id="PTHR33285:SF55">
    <property type="entry name" value="PHYTOSULFOKINES 3"/>
    <property type="match status" value="1"/>
</dbReference>
<comment type="PTM">
    <text evidence="9">PSK-alpha is produced by endopeptidase digestion. PSK-beta is produced from PSK-alpha by exopeptidase digestion.</text>
</comment>
<sequence length="79" mass="8935">MANKVTATFFIIAFLFISFTLTKAVRPEPFAKYPNAVAEIRDEDDGQAETCEGEGKEDCLMRRTLAAHIDYIYTQKTNP</sequence>
<comment type="PTM">
    <text evidence="9">Sulfation is important for activity and for the binding to a putative membrane receptor.</text>
</comment>
<dbReference type="InParanoid" id="B9S801"/>
<keyword evidence="4 9" id="KW-0964">Secreted</keyword>
<comment type="function">
    <text evidence="9">Promotes plant cell differentiation, organogenesis and somatic embryogenesis as well as cell proliferation.</text>
</comment>
<evidence type="ECO:0000313" key="11">
    <source>
        <dbReference type="Proteomes" id="UP000008311"/>
    </source>
</evidence>
<accession>B9S801</accession>
<dbReference type="GO" id="GO:0008283">
    <property type="term" value="P:cell population proliferation"/>
    <property type="evidence" value="ECO:0007669"/>
    <property type="project" value="UniProtKB-UniRule"/>
</dbReference>
<dbReference type="PANTHER" id="PTHR33285">
    <property type="entry name" value="PHYTOSULFOKINES 3"/>
    <property type="match status" value="1"/>
</dbReference>
<keyword evidence="7 9" id="KW-0221">Differentiation</keyword>
<evidence type="ECO:0000256" key="9">
    <source>
        <dbReference type="RuleBase" id="RU368031"/>
    </source>
</evidence>